<evidence type="ECO:0000313" key="3">
    <source>
        <dbReference type="Proteomes" id="UP000198775"/>
    </source>
</evidence>
<proteinExistence type="predicted"/>
<dbReference type="AlphaFoldDB" id="A0A1H8W3H0"/>
<organism evidence="2 3">
    <name type="scientific">Halorientalis persicus</name>
    <dbReference type="NCBI Taxonomy" id="1367881"/>
    <lineage>
        <taxon>Archaea</taxon>
        <taxon>Methanobacteriati</taxon>
        <taxon>Methanobacteriota</taxon>
        <taxon>Stenosarchaea group</taxon>
        <taxon>Halobacteria</taxon>
        <taxon>Halobacteriales</taxon>
        <taxon>Haloarculaceae</taxon>
        <taxon>Halorientalis</taxon>
    </lineage>
</organism>
<feature type="region of interest" description="Disordered" evidence="1">
    <location>
        <begin position="158"/>
        <end position="181"/>
    </location>
</feature>
<dbReference type="EMBL" id="FOCX01000047">
    <property type="protein sequence ID" value="SEP22083.1"/>
    <property type="molecule type" value="Genomic_DNA"/>
</dbReference>
<reference evidence="3" key="1">
    <citation type="submission" date="2016-10" db="EMBL/GenBank/DDBJ databases">
        <authorList>
            <person name="Varghese N."/>
            <person name="Submissions S."/>
        </authorList>
    </citation>
    <scope>NUCLEOTIDE SEQUENCE [LARGE SCALE GENOMIC DNA]</scope>
    <source>
        <strain evidence="3">IBRC-M 10043</strain>
    </source>
</reference>
<dbReference type="Proteomes" id="UP000198775">
    <property type="component" value="Unassembled WGS sequence"/>
</dbReference>
<evidence type="ECO:0000256" key="1">
    <source>
        <dbReference type="SAM" id="MobiDB-lite"/>
    </source>
</evidence>
<name>A0A1H8W3H0_9EURY</name>
<keyword evidence="3" id="KW-1185">Reference proteome</keyword>
<accession>A0A1H8W3H0</accession>
<evidence type="ECO:0000313" key="2">
    <source>
        <dbReference type="EMBL" id="SEP22083.1"/>
    </source>
</evidence>
<protein>
    <submittedName>
        <fullName evidence="2">Uncharacterized protein</fullName>
    </submittedName>
</protein>
<gene>
    <name evidence="2" type="ORF">SAMN05216388_10471</name>
</gene>
<sequence length="181" mass="20553">MTPDRLEGKAETDTPAGILRHWEFDGGRVSVLARQAIFIEGSPDQLYLFGAHEVTIADQDIKPPQAYDDSSEWSSIFGYYTGNETKTIIIFLGTWSWAHPEDVAGSLAITELHELTHWAVPEEDNEQDPSHWDRWNATLTEAVEYALEIDEWPCLEGYNPPTVESKTDEQTTEQITLEEIE</sequence>
<dbReference type="RefSeq" id="WP_092664413.1">
    <property type="nucleotide sequence ID" value="NZ_FOCX01000047.1"/>
</dbReference>